<dbReference type="Proteomes" id="UP000035661">
    <property type="component" value="Chromosome"/>
</dbReference>
<feature type="region of interest" description="Disordered" evidence="1">
    <location>
        <begin position="339"/>
        <end position="367"/>
    </location>
</feature>
<proteinExistence type="predicted"/>
<sequence>MNIEELPKFLEPLVLDAIEYKNKLEEILVFQNKVRNEVKILENWSHKLMGKIPAKITEANILEYANKINNLTDLQKELDHYIEVEWYLYEPLINKIQNISKDNFNCDDVFKEPQYNEFLKNTNFYKVFCIECQELVNKLKMTQISGEIADLTSSFSSLENLMEDRKQLMTRIISLDQEFQELYFKLYVVIKRTGNDVENLLCYRKDTNKCTEIIQEIKELQRQQRLHHKIFEVLHSAKLKEDPSHPPIFFENKQQVNLLEESIKTKKEKNFNSIKKLLAESHSTNKKPMSLDSLIFNARNSKKNVAKVKINDILNVKKESGKNWAQEIAELEKRNKKLLEQKDEHRQKEEALAKLKKPKLTQLDEGR</sequence>
<keyword evidence="3" id="KW-1185">Reference proteome</keyword>
<dbReference type="STRING" id="315358.SERIO_v1c10330"/>
<dbReference type="KEGG" id="seri:SERIO_v1c10330"/>
<accession>A0A0H3XLY1</accession>
<dbReference type="RefSeq" id="WP_047791782.1">
    <property type="nucleotide sequence ID" value="NZ_CP011856.1"/>
</dbReference>
<dbReference type="PATRIC" id="fig|743698.3.peg.1043"/>
<evidence type="ECO:0000313" key="3">
    <source>
        <dbReference type="Proteomes" id="UP000035661"/>
    </source>
</evidence>
<reference evidence="3" key="2">
    <citation type="submission" date="2015-06" db="EMBL/GenBank/DDBJ databases">
        <title>Complete genome sequence of Spiroplasma eriocheiris TDA-040725-5 (DSM 21848).</title>
        <authorList>
            <person name="Lo W.-S."/>
            <person name="Kuo C.-H."/>
        </authorList>
    </citation>
    <scope>NUCLEOTIDE SEQUENCE [LARGE SCALE GENOMIC DNA]</scope>
    <source>
        <strain evidence="3">TDA-040725-5</strain>
    </source>
</reference>
<feature type="compositionally biased region" description="Basic and acidic residues" evidence="1">
    <location>
        <begin position="339"/>
        <end position="353"/>
    </location>
</feature>
<gene>
    <name evidence="2" type="ORF">SERIO_v1c10330</name>
</gene>
<evidence type="ECO:0000313" key="2">
    <source>
        <dbReference type="EMBL" id="AKM54589.1"/>
    </source>
</evidence>
<protein>
    <submittedName>
        <fullName evidence="2">Uncharacterized protein</fullName>
    </submittedName>
</protein>
<reference evidence="2 3" key="1">
    <citation type="journal article" date="2015" name="Genome Biol. Evol.">
        <title>Found and Lost: The Fates of Horizontally Acquired Genes in Arthropod-Symbiotic Spiroplasma.</title>
        <authorList>
            <person name="Lo W.S."/>
            <person name="Gasparich G.E."/>
            <person name="Kuo C.H."/>
        </authorList>
    </citation>
    <scope>NUCLEOTIDE SEQUENCE [LARGE SCALE GENOMIC DNA]</scope>
    <source>
        <strain evidence="3">TDA-040725-5</strain>
    </source>
</reference>
<organism evidence="2 3">
    <name type="scientific">Spiroplasma eriocheiris</name>
    <dbReference type="NCBI Taxonomy" id="315358"/>
    <lineage>
        <taxon>Bacteria</taxon>
        <taxon>Bacillati</taxon>
        <taxon>Mycoplasmatota</taxon>
        <taxon>Mollicutes</taxon>
        <taxon>Entomoplasmatales</taxon>
        <taxon>Spiroplasmataceae</taxon>
        <taxon>Spiroplasma</taxon>
    </lineage>
</organism>
<name>A0A0H3XLY1_9MOLU</name>
<evidence type="ECO:0000256" key="1">
    <source>
        <dbReference type="SAM" id="MobiDB-lite"/>
    </source>
</evidence>
<dbReference type="AlphaFoldDB" id="A0A0H3XLY1"/>
<dbReference type="EMBL" id="CP011856">
    <property type="protein sequence ID" value="AKM54589.1"/>
    <property type="molecule type" value="Genomic_DNA"/>
</dbReference>